<dbReference type="Pfam" id="PF03901">
    <property type="entry name" value="Glyco_transf_22"/>
    <property type="match status" value="2"/>
</dbReference>
<comment type="catalytic activity">
    <reaction evidence="11">
        <text>an alpha-D-Man-(1-&gt;2)-alpha-D-Man-(1-&gt;2)-alpha-D-Man-(1-&gt;3)-[alpha-D-Man-(1-&gt;2)-alpha-D-Man-(1-&gt;3)-alpha-D-Man-(1-&gt;6)]-beta-D-Man-(1-&gt;4)-beta-D-GlcNAc-(1-&gt;4)-alpha-D-GlcNAc-diphospho-di-trans,poly-cis-dolichol + a di-trans,poly-cis-dolichyl beta-D-mannosyl phosphate = an alpha-D-Man-(1-&gt;2)-alpha-D-Man-(1-&gt;2)-alpha-D-Man-(1-&gt;3)-[alpha-D-Man-(1-&gt;2)-alpha-D-Man-(1-&gt;3)-[alpha-D-Man-(1-&gt;6)]-alpha-D-Man-(1-&gt;6)]-beta-D-Man-(1-&gt;4)-beta-D-GlcNAc-(1-&gt;4)-alpha-D-GlcNAc-diphospho-di-trans,poly-cis-dolichol + a di-trans,poly-cis-dolichyl phosphate + H(+)</text>
        <dbReference type="Rhea" id="RHEA:29535"/>
        <dbReference type="Rhea" id="RHEA-COMP:19498"/>
        <dbReference type="Rhea" id="RHEA-COMP:19501"/>
        <dbReference type="Rhea" id="RHEA-COMP:19518"/>
        <dbReference type="Rhea" id="RHEA-COMP:19519"/>
        <dbReference type="ChEBI" id="CHEBI:15378"/>
        <dbReference type="ChEBI" id="CHEBI:57683"/>
        <dbReference type="ChEBI" id="CHEBI:58211"/>
        <dbReference type="ChEBI" id="CHEBI:132517"/>
        <dbReference type="ChEBI" id="CHEBI:132519"/>
        <dbReference type="EC" id="2.4.1.260"/>
    </reaction>
    <physiologicalReaction direction="left-to-right" evidence="11">
        <dbReference type="Rhea" id="RHEA:29536"/>
    </physiologicalReaction>
</comment>
<dbReference type="Proteomes" id="UP000316079">
    <property type="component" value="Unassembled WGS sequence"/>
</dbReference>
<evidence type="ECO:0000256" key="5">
    <source>
        <dbReference type="ARBA" id="ARBA00022679"/>
    </source>
</evidence>
<dbReference type="GO" id="GO:0005789">
    <property type="term" value="C:endoplasmic reticulum membrane"/>
    <property type="evidence" value="ECO:0007669"/>
    <property type="project" value="UniProtKB-SubCell"/>
</dbReference>
<feature type="transmembrane region" description="Helical" evidence="12">
    <location>
        <begin position="147"/>
        <end position="166"/>
    </location>
</feature>
<dbReference type="InterPro" id="IPR005599">
    <property type="entry name" value="GPI_mannosylTrfase"/>
</dbReference>
<dbReference type="STRING" id="623744.A0A553Q2A2"/>
<keyword evidence="4 12" id="KW-0328">Glycosyltransferase</keyword>
<evidence type="ECO:0000256" key="3">
    <source>
        <dbReference type="ARBA" id="ARBA00007063"/>
    </source>
</evidence>
<dbReference type="PANTHER" id="PTHR22760:SF1">
    <property type="entry name" value="DOL-P-MAN:MAN(7)GLCNAC(2)-PP-DOL ALPHA-1,6-MANNOSYLTRANSFERASE"/>
    <property type="match status" value="1"/>
</dbReference>
<evidence type="ECO:0000256" key="11">
    <source>
        <dbReference type="ARBA" id="ARBA00048899"/>
    </source>
</evidence>
<evidence type="ECO:0000256" key="10">
    <source>
        <dbReference type="ARBA" id="ARBA00044721"/>
    </source>
</evidence>
<evidence type="ECO:0000256" key="8">
    <source>
        <dbReference type="ARBA" id="ARBA00022989"/>
    </source>
</evidence>
<dbReference type="GO" id="GO:0006487">
    <property type="term" value="P:protein N-linked glycosylation"/>
    <property type="evidence" value="ECO:0007669"/>
    <property type="project" value="TreeGrafter"/>
</dbReference>
<keyword evidence="7 12" id="KW-0256">Endoplasmic reticulum</keyword>
<dbReference type="UniPathway" id="UPA00378"/>
<evidence type="ECO:0000256" key="12">
    <source>
        <dbReference type="RuleBase" id="RU363075"/>
    </source>
</evidence>
<organism evidence="13 14">
    <name type="scientific">Danionella cerebrum</name>
    <dbReference type="NCBI Taxonomy" id="2873325"/>
    <lineage>
        <taxon>Eukaryota</taxon>
        <taxon>Metazoa</taxon>
        <taxon>Chordata</taxon>
        <taxon>Craniata</taxon>
        <taxon>Vertebrata</taxon>
        <taxon>Euteleostomi</taxon>
        <taxon>Actinopterygii</taxon>
        <taxon>Neopterygii</taxon>
        <taxon>Teleostei</taxon>
        <taxon>Ostariophysi</taxon>
        <taxon>Cypriniformes</taxon>
        <taxon>Danionidae</taxon>
        <taxon>Danioninae</taxon>
        <taxon>Danionella</taxon>
    </lineage>
</organism>
<feature type="transmembrane region" description="Helical" evidence="12">
    <location>
        <begin position="172"/>
        <end position="197"/>
    </location>
</feature>
<feature type="transmembrane region" description="Helical" evidence="12">
    <location>
        <begin position="121"/>
        <end position="140"/>
    </location>
</feature>
<dbReference type="OrthoDB" id="19039at2759"/>
<feature type="transmembrane region" description="Helical" evidence="12">
    <location>
        <begin position="283"/>
        <end position="306"/>
    </location>
</feature>
<dbReference type="PANTHER" id="PTHR22760">
    <property type="entry name" value="GLYCOSYLTRANSFERASE"/>
    <property type="match status" value="1"/>
</dbReference>
<feature type="transmembrane region" description="Helical" evidence="12">
    <location>
        <begin position="312"/>
        <end position="328"/>
    </location>
</feature>
<comment type="similarity">
    <text evidence="3 12">Belongs to the glycosyltransferase 22 family.</text>
</comment>
<gene>
    <name evidence="13" type="ORF">DNTS_021066</name>
</gene>
<accession>A0A553Q2A2</accession>
<comment type="subcellular location">
    <subcellularLocation>
        <location evidence="1 12">Endoplasmic reticulum membrane</location>
        <topology evidence="1 12">Multi-pass membrane protein</topology>
    </subcellularLocation>
</comment>
<comment type="caution">
    <text evidence="13">The sequence shown here is derived from an EMBL/GenBank/DDBJ whole genome shotgun (WGS) entry which is preliminary data.</text>
</comment>
<evidence type="ECO:0000256" key="4">
    <source>
        <dbReference type="ARBA" id="ARBA00022676"/>
    </source>
</evidence>
<keyword evidence="8 12" id="KW-1133">Transmembrane helix</keyword>
<keyword evidence="9 12" id="KW-0472">Membrane</keyword>
<dbReference type="EC" id="2.4.1.-" evidence="12"/>
<evidence type="ECO:0000313" key="14">
    <source>
        <dbReference type="Proteomes" id="UP000316079"/>
    </source>
</evidence>
<dbReference type="GO" id="GO:0052917">
    <property type="term" value="F:dol-P-Man:Man(7)GlcNAc(2)-PP-Dol alpha-1,6-mannosyltransferase activity"/>
    <property type="evidence" value="ECO:0007669"/>
    <property type="project" value="UniProtKB-EC"/>
</dbReference>
<comment type="function">
    <text evidence="10">Mannosyltransferase that operates in the biosynthetic pathway of dolichol-linked oligosaccharides, the glycan precursors employed in protein asparagine (N)-glycosylation. The assembly of dolichol-linked oligosaccharides begins on the cytosolic side of the endoplasmic reticulum membrane and finishes in its lumen. The sequential addition of sugars to dolichol pyrophosphate produces dolichol-linked oligosaccharides containing fourteen sugars, including two GlcNAcs, nine mannoses and three glucoses. Once assembled, the oligosaccharide is transferred from the lipid to nascent proteins by oligosaccharyltransferases. In the lumen of the endoplasmic reticulum, adds the eighth mannose residue in an alpha-1,6 linkage onto Man(7)GlcNAc(2)-PP-dolichol to produce Man(8)GlcNAc(2)-PP-dolichol.</text>
</comment>
<feature type="transmembrane region" description="Helical" evidence="12">
    <location>
        <begin position="12"/>
        <end position="32"/>
    </location>
</feature>
<evidence type="ECO:0000256" key="2">
    <source>
        <dbReference type="ARBA" id="ARBA00004922"/>
    </source>
</evidence>
<feature type="transmembrane region" description="Helical" evidence="12">
    <location>
        <begin position="97"/>
        <end position="115"/>
    </location>
</feature>
<protein>
    <recommendedName>
        <fullName evidence="12">Mannosyltransferase</fullName>
        <ecNumber evidence="12">2.4.1.-</ecNumber>
    </recommendedName>
</protein>
<feature type="transmembrane region" description="Helical" evidence="12">
    <location>
        <begin position="252"/>
        <end position="271"/>
    </location>
</feature>
<evidence type="ECO:0000256" key="6">
    <source>
        <dbReference type="ARBA" id="ARBA00022692"/>
    </source>
</evidence>
<feature type="transmembrane region" description="Helical" evidence="12">
    <location>
        <begin position="335"/>
        <end position="355"/>
    </location>
</feature>
<feature type="transmembrane region" description="Helical" evidence="12">
    <location>
        <begin position="367"/>
        <end position="389"/>
    </location>
</feature>
<keyword evidence="6 12" id="KW-0812">Transmembrane</keyword>
<evidence type="ECO:0000256" key="7">
    <source>
        <dbReference type="ARBA" id="ARBA00022824"/>
    </source>
</evidence>
<keyword evidence="5" id="KW-0808">Transferase</keyword>
<keyword evidence="14" id="KW-1185">Reference proteome</keyword>
<evidence type="ECO:0000313" key="13">
    <source>
        <dbReference type="EMBL" id="TRY84036.1"/>
    </source>
</evidence>
<evidence type="ECO:0000256" key="1">
    <source>
        <dbReference type="ARBA" id="ARBA00004477"/>
    </source>
</evidence>
<proteinExistence type="inferred from homology"/>
<dbReference type="EMBL" id="SRMA01026438">
    <property type="protein sequence ID" value="TRY84036.1"/>
    <property type="molecule type" value="Genomic_DNA"/>
</dbReference>
<feature type="transmembrane region" description="Helical" evidence="12">
    <location>
        <begin position="209"/>
        <end position="232"/>
    </location>
</feature>
<comment type="pathway">
    <text evidence="2">Protein modification; protein glycosylation.</text>
</comment>
<evidence type="ECO:0000256" key="9">
    <source>
        <dbReference type="ARBA" id="ARBA00023136"/>
    </source>
</evidence>
<reference evidence="13 14" key="1">
    <citation type="journal article" date="2019" name="Sci. Data">
        <title>Hybrid genome assembly and annotation of Danionella translucida.</title>
        <authorList>
            <person name="Kadobianskyi M."/>
            <person name="Schulze L."/>
            <person name="Schuelke M."/>
            <person name="Judkewitz B."/>
        </authorList>
    </citation>
    <scope>NUCLEOTIDE SEQUENCE [LARGE SCALE GENOMIC DNA]</scope>
    <source>
        <strain evidence="13 14">Bolton</strain>
    </source>
</reference>
<sequence length="512" mass="58621">MMASKSIVNENCLFICSIGIAFLHLLICPYTKVEESFNLQAVHDILYHKFDLKRYDHHEFPGVVPRTFLGPLVISAISAPMKYGLELLQASKFYSQILARGVLGLCVILSLWQMQKEVRRQFGSMVASLFYFICISQFHLMFYITRTLPNVFALPLVLLAFTSWMAQRSGSFIWLSAFAIIVFRSELCLLLGLMLLMSLWNKEIAIRQLLFHAVPAGLLSLGVTVMVDTFFWNKLLWPEGQVLWYNTVLNKSSNWGISFYTVFTFGFIFSSPFLNNVPQTFPYLWYFYSALPRALATSLPFILLGLLDRRTIKLLVVTLGFIMAYSFLPHKELRFIIYTFPVFNMIAACGCSFILKNYQKSLMYKIGSLVVVGHLVLNGVYTSVSLYVSHHNYPGGKAMAELHRLIPSTADVSLHIDVTAAQTGVSRFLELHSNWRYDKREDLTLEDPEMKTYSHLLMEVNSTKILLLKDSHKPLVFIPGYSRFVLQPLQFPPIRIQLDDKLVLLERTQGTS</sequence>
<dbReference type="AlphaFoldDB" id="A0A553Q2A2"/>
<name>A0A553Q2A2_9TELE</name>